<dbReference type="GO" id="GO:0005886">
    <property type="term" value="C:plasma membrane"/>
    <property type="evidence" value="ECO:0007669"/>
    <property type="project" value="UniProtKB-SubCell"/>
</dbReference>
<dbReference type="Proteomes" id="UP000319342">
    <property type="component" value="Chromosome"/>
</dbReference>
<evidence type="ECO:0000256" key="3">
    <source>
        <dbReference type="ARBA" id="ARBA00022989"/>
    </source>
</evidence>
<feature type="transmembrane region" description="Helical" evidence="5">
    <location>
        <begin position="282"/>
        <end position="309"/>
    </location>
</feature>
<dbReference type="Pfam" id="PF00528">
    <property type="entry name" value="BPD_transp_1"/>
    <property type="match status" value="1"/>
</dbReference>
<evidence type="ECO:0000256" key="1">
    <source>
        <dbReference type="ARBA" id="ARBA00004651"/>
    </source>
</evidence>
<keyword evidence="3 5" id="KW-1133">Transmembrane helix</keyword>
<organism evidence="7 8">
    <name type="scientific">Rohdeia mirabilis</name>
    <dbReference type="NCBI Taxonomy" id="2528008"/>
    <lineage>
        <taxon>Bacteria</taxon>
        <taxon>Pseudomonadati</taxon>
        <taxon>Planctomycetota</taxon>
        <taxon>Planctomycetia</taxon>
        <taxon>Planctomycetia incertae sedis</taxon>
        <taxon>Rohdeia</taxon>
    </lineage>
</organism>
<keyword evidence="8" id="KW-1185">Reference proteome</keyword>
<gene>
    <name evidence="7" type="primary">yejE</name>
    <name evidence="7" type="ORF">Pla163_12530</name>
</gene>
<dbReference type="InterPro" id="IPR000515">
    <property type="entry name" value="MetI-like"/>
</dbReference>
<keyword evidence="5" id="KW-0813">Transport</keyword>
<feature type="transmembrane region" description="Helical" evidence="5">
    <location>
        <begin position="329"/>
        <end position="353"/>
    </location>
</feature>
<evidence type="ECO:0000313" key="8">
    <source>
        <dbReference type="Proteomes" id="UP000319342"/>
    </source>
</evidence>
<feature type="transmembrane region" description="Helical" evidence="5">
    <location>
        <begin position="205"/>
        <end position="223"/>
    </location>
</feature>
<comment type="subcellular location">
    <subcellularLocation>
        <location evidence="1 5">Cell membrane</location>
        <topology evidence="1 5">Multi-pass membrane protein</topology>
    </subcellularLocation>
</comment>
<feature type="domain" description="ABC transmembrane type-1" evidence="6">
    <location>
        <begin position="165"/>
        <end position="353"/>
    </location>
</feature>
<dbReference type="CDD" id="cd06261">
    <property type="entry name" value="TM_PBP2"/>
    <property type="match status" value="1"/>
</dbReference>
<dbReference type="GO" id="GO:0042884">
    <property type="term" value="P:microcin transport"/>
    <property type="evidence" value="ECO:0007669"/>
    <property type="project" value="TreeGrafter"/>
</dbReference>
<dbReference type="AlphaFoldDB" id="A0A518CY50"/>
<keyword evidence="4 5" id="KW-0472">Membrane</keyword>
<dbReference type="PROSITE" id="PS50928">
    <property type="entry name" value="ABC_TM1"/>
    <property type="match status" value="1"/>
</dbReference>
<evidence type="ECO:0000256" key="4">
    <source>
        <dbReference type="ARBA" id="ARBA00023136"/>
    </source>
</evidence>
<evidence type="ECO:0000313" key="7">
    <source>
        <dbReference type="EMBL" id="QDU84148.1"/>
    </source>
</evidence>
<dbReference type="SUPFAM" id="SSF161098">
    <property type="entry name" value="MetI-like"/>
    <property type="match status" value="1"/>
</dbReference>
<dbReference type="RefSeq" id="WP_145185162.1">
    <property type="nucleotide sequence ID" value="NZ_CP036290.1"/>
</dbReference>
<protein>
    <submittedName>
        <fullName evidence="7">Inner membrane ABC transporter permease protein YejE</fullName>
    </submittedName>
</protein>
<keyword evidence="2 5" id="KW-0812">Transmembrane</keyword>
<dbReference type="PANTHER" id="PTHR30325">
    <property type="entry name" value="MEMBRANE COMPONENT OF ABC TRANSPORTER"/>
    <property type="match status" value="1"/>
</dbReference>
<evidence type="ECO:0000256" key="5">
    <source>
        <dbReference type="RuleBase" id="RU363032"/>
    </source>
</evidence>
<sequence length="369" mass="41867">MSDSPQKPLSVFQRRWKKFKTMKRGWYSFQFLLWSFLLSFFLPLLVGSRAIVAEYEGELVFPVLADLQIPFKESLFPVSSGFLDARDFGFDQRGLVDWRVFQEREHLSGSDNWALLPPYPFGRFESLLGGPTLRDGRAPHPPNHYHWCGTDDRGRDVFARLVYGYRTSLLFGLTVVVFSYAIGTFLGALFGYFGGRFDIVGQRLVEIWSSLPFLYTVIIVAALLRPNLWMLVVILALFSWVGISYYIRGEFLREKSRDYVAASISVGEGRLSIMFRHILPNALTPIISFAPFALVGAISSLVSLDFLGFGLPAPTPSWGELVNQGLSNIYEWHLVAFPLSAMFITLLLVVFVGEAVREAFDPKPFSRLR</sequence>
<feature type="transmembrane region" description="Helical" evidence="5">
    <location>
        <begin position="169"/>
        <end position="193"/>
    </location>
</feature>
<reference evidence="7 8" key="1">
    <citation type="submission" date="2019-02" db="EMBL/GenBank/DDBJ databases">
        <title>Deep-cultivation of Planctomycetes and their phenomic and genomic characterization uncovers novel biology.</title>
        <authorList>
            <person name="Wiegand S."/>
            <person name="Jogler M."/>
            <person name="Boedeker C."/>
            <person name="Pinto D."/>
            <person name="Vollmers J."/>
            <person name="Rivas-Marin E."/>
            <person name="Kohn T."/>
            <person name="Peeters S.H."/>
            <person name="Heuer A."/>
            <person name="Rast P."/>
            <person name="Oberbeckmann S."/>
            <person name="Bunk B."/>
            <person name="Jeske O."/>
            <person name="Meyerdierks A."/>
            <person name="Storesund J.E."/>
            <person name="Kallscheuer N."/>
            <person name="Luecker S."/>
            <person name="Lage O.M."/>
            <person name="Pohl T."/>
            <person name="Merkel B.J."/>
            <person name="Hornburger P."/>
            <person name="Mueller R.-W."/>
            <person name="Bruemmer F."/>
            <person name="Labrenz M."/>
            <person name="Spormann A.M."/>
            <person name="Op den Camp H."/>
            <person name="Overmann J."/>
            <person name="Amann R."/>
            <person name="Jetten M.S.M."/>
            <person name="Mascher T."/>
            <person name="Medema M.H."/>
            <person name="Devos D.P."/>
            <person name="Kaster A.-K."/>
            <person name="Ovreas L."/>
            <person name="Rohde M."/>
            <person name="Galperin M.Y."/>
            <person name="Jogler C."/>
        </authorList>
    </citation>
    <scope>NUCLEOTIDE SEQUENCE [LARGE SCALE GENOMIC DNA]</scope>
    <source>
        <strain evidence="7 8">Pla163</strain>
    </source>
</reference>
<comment type="similarity">
    <text evidence="5">Belongs to the binding-protein-dependent transport system permease family.</text>
</comment>
<dbReference type="OrthoDB" id="9797852at2"/>
<feature type="transmembrane region" description="Helical" evidence="5">
    <location>
        <begin position="229"/>
        <end position="247"/>
    </location>
</feature>
<evidence type="ECO:0000259" key="6">
    <source>
        <dbReference type="PROSITE" id="PS50928"/>
    </source>
</evidence>
<proteinExistence type="inferred from homology"/>
<dbReference type="EMBL" id="CP036290">
    <property type="protein sequence ID" value="QDU84148.1"/>
    <property type="molecule type" value="Genomic_DNA"/>
</dbReference>
<dbReference type="GO" id="GO:0055085">
    <property type="term" value="P:transmembrane transport"/>
    <property type="evidence" value="ECO:0007669"/>
    <property type="project" value="InterPro"/>
</dbReference>
<name>A0A518CY50_9BACT</name>
<dbReference type="Gene3D" id="1.10.3720.10">
    <property type="entry name" value="MetI-like"/>
    <property type="match status" value="1"/>
</dbReference>
<dbReference type="PANTHER" id="PTHR30325:SF0">
    <property type="entry name" value="INNER MEMBRANE ABC TRANSPORTER PERMEASE PROTEIN YEJE"/>
    <property type="match status" value="1"/>
</dbReference>
<accession>A0A518CY50</accession>
<evidence type="ECO:0000256" key="2">
    <source>
        <dbReference type="ARBA" id="ARBA00022692"/>
    </source>
</evidence>
<dbReference type="InterPro" id="IPR035906">
    <property type="entry name" value="MetI-like_sf"/>
</dbReference>